<keyword evidence="10" id="KW-1185">Reference proteome</keyword>
<dbReference type="InterPro" id="IPR047135">
    <property type="entry name" value="YsiQ"/>
</dbReference>
<evidence type="ECO:0000256" key="7">
    <source>
        <dbReference type="ARBA" id="ARBA00023136"/>
    </source>
</evidence>
<proteinExistence type="inferred from homology"/>
<evidence type="ECO:0000313" key="10">
    <source>
        <dbReference type="Proteomes" id="UP001500880"/>
    </source>
</evidence>
<name>A0ABN1BGC0_9BACI</name>
<keyword evidence="6 8" id="KW-1133">Transmembrane helix</keyword>
<accession>A0ABN1BGC0</accession>
<feature type="transmembrane region" description="Helical" evidence="8">
    <location>
        <begin position="317"/>
        <end position="336"/>
    </location>
</feature>
<dbReference type="EMBL" id="BAAADO010000005">
    <property type="protein sequence ID" value="GAA0497096.1"/>
    <property type="molecule type" value="Genomic_DNA"/>
</dbReference>
<protein>
    <submittedName>
        <fullName evidence="9">MATE family efflux transporter</fullName>
    </submittedName>
</protein>
<feature type="transmembrane region" description="Helical" evidence="8">
    <location>
        <begin position="85"/>
        <end position="110"/>
    </location>
</feature>
<evidence type="ECO:0000256" key="4">
    <source>
        <dbReference type="ARBA" id="ARBA00022475"/>
    </source>
</evidence>
<evidence type="ECO:0000313" key="9">
    <source>
        <dbReference type="EMBL" id="GAA0497096.1"/>
    </source>
</evidence>
<feature type="transmembrane region" description="Helical" evidence="8">
    <location>
        <begin position="387"/>
        <end position="405"/>
    </location>
</feature>
<dbReference type="PIRSF" id="PIRSF006603">
    <property type="entry name" value="DinF"/>
    <property type="match status" value="1"/>
</dbReference>
<keyword evidence="4" id="KW-1003">Cell membrane</keyword>
<dbReference type="PANTHER" id="PTHR42925">
    <property type="entry name" value="MULTIDRUG AND TOXIN EFFLUX PROTEIN MATE FAMILY"/>
    <property type="match status" value="1"/>
</dbReference>
<keyword evidence="3" id="KW-0813">Transport</keyword>
<evidence type="ECO:0000256" key="1">
    <source>
        <dbReference type="ARBA" id="ARBA00004651"/>
    </source>
</evidence>
<comment type="subcellular location">
    <subcellularLocation>
        <location evidence="1">Cell membrane</location>
        <topology evidence="1">Multi-pass membrane protein</topology>
    </subcellularLocation>
</comment>
<evidence type="ECO:0000256" key="8">
    <source>
        <dbReference type="SAM" id="Phobius"/>
    </source>
</evidence>
<dbReference type="PANTHER" id="PTHR42925:SF1">
    <property type="entry name" value="VIRULENCE FACTOR MVIN"/>
    <property type="match status" value="1"/>
</dbReference>
<keyword evidence="7 8" id="KW-0472">Membrane</keyword>
<sequence length="452" mass="49730">MPNQSMAAKLRLFTITWPIFIEVLLQTMMNFADVFMISFISDGAVAAIGVVNQIMVLTFVLFNFTAMGSGVVVSQFVGANKPKDVSITIANAIVVNLLFGLFISIIIASFRYPFLSLFNLESDLMEYGAVYMAIVGGTLFTQAMVITVSSVLQAMGHTKDVMLVVLAMNVLNIFGNYLFIFGALGVPQLNVTGVAIATMISRTLAMFVLFWIVSQRVEIKLTWCDFTKLKSEYLKKILGIGVPAAGEHLSYNTSQITITFFIMLLGASAMAKKVYTENLMALITVLSMSISKGMQIYIGQLVGAGEKEAAYHNMFRGLKYGLIFTIIPSIIFAFFGENLMQIFTNKEGIIAGGAMLLVIGIILQPGKTFNLVIISALRAAGDAKFPVMMGILSMWGISVPLAYILGVHLEFGLIGVWIAMLVDEWFRGIIMLFRWRSRKWEKKALVEAKSTA</sequence>
<dbReference type="Pfam" id="PF01554">
    <property type="entry name" value="MatE"/>
    <property type="match status" value="2"/>
</dbReference>
<feature type="transmembrane region" description="Helical" evidence="8">
    <location>
        <begin position="164"/>
        <end position="185"/>
    </location>
</feature>
<feature type="transmembrane region" description="Helical" evidence="8">
    <location>
        <begin position="44"/>
        <end position="64"/>
    </location>
</feature>
<feature type="transmembrane region" description="Helical" evidence="8">
    <location>
        <begin position="348"/>
        <end position="366"/>
    </location>
</feature>
<dbReference type="RefSeq" id="WP_343841651.1">
    <property type="nucleotide sequence ID" value="NZ_BAAADO010000005.1"/>
</dbReference>
<dbReference type="InterPro" id="IPR048279">
    <property type="entry name" value="MdtK-like"/>
</dbReference>
<dbReference type="NCBIfam" id="TIGR00797">
    <property type="entry name" value="matE"/>
    <property type="match status" value="1"/>
</dbReference>
<feature type="transmembrane region" description="Helical" evidence="8">
    <location>
        <begin position="191"/>
        <end position="213"/>
    </location>
</feature>
<dbReference type="Proteomes" id="UP001500880">
    <property type="component" value="Unassembled WGS sequence"/>
</dbReference>
<dbReference type="InterPro" id="IPR002528">
    <property type="entry name" value="MATE_fam"/>
</dbReference>
<evidence type="ECO:0000256" key="5">
    <source>
        <dbReference type="ARBA" id="ARBA00022692"/>
    </source>
</evidence>
<evidence type="ECO:0000256" key="2">
    <source>
        <dbReference type="ARBA" id="ARBA00010199"/>
    </source>
</evidence>
<feature type="transmembrane region" description="Helical" evidence="8">
    <location>
        <begin position="130"/>
        <end position="152"/>
    </location>
</feature>
<feature type="transmembrane region" description="Helical" evidence="8">
    <location>
        <begin position="12"/>
        <end position="32"/>
    </location>
</feature>
<gene>
    <name evidence="9" type="ORF">GCM10008986_25080</name>
</gene>
<reference evidence="9 10" key="1">
    <citation type="journal article" date="2019" name="Int. J. Syst. Evol. Microbiol.">
        <title>The Global Catalogue of Microorganisms (GCM) 10K type strain sequencing project: providing services to taxonomists for standard genome sequencing and annotation.</title>
        <authorList>
            <consortium name="The Broad Institute Genomics Platform"/>
            <consortium name="The Broad Institute Genome Sequencing Center for Infectious Disease"/>
            <person name="Wu L."/>
            <person name="Ma J."/>
        </authorList>
    </citation>
    <scope>NUCLEOTIDE SEQUENCE [LARGE SCALE GENOMIC DNA]</scope>
    <source>
        <strain evidence="9 10">JCM 12389</strain>
    </source>
</reference>
<dbReference type="CDD" id="cd13134">
    <property type="entry name" value="MATE_like_8"/>
    <property type="match status" value="1"/>
</dbReference>
<evidence type="ECO:0000256" key="3">
    <source>
        <dbReference type="ARBA" id="ARBA00022448"/>
    </source>
</evidence>
<feature type="transmembrane region" description="Helical" evidence="8">
    <location>
        <begin position="411"/>
        <end position="433"/>
    </location>
</feature>
<keyword evidence="5 8" id="KW-0812">Transmembrane</keyword>
<evidence type="ECO:0000256" key="6">
    <source>
        <dbReference type="ARBA" id="ARBA00022989"/>
    </source>
</evidence>
<comment type="similarity">
    <text evidence="2">Belongs to the multi antimicrobial extrusion (MATE) (TC 2.A.66.1) family.</text>
</comment>
<comment type="caution">
    <text evidence="9">The sequence shown here is derived from an EMBL/GenBank/DDBJ whole genome shotgun (WGS) entry which is preliminary data.</text>
</comment>
<organism evidence="9 10">
    <name type="scientific">Salinibacillus aidingensis</name>
    <dbReference type="NCBI Taxonomy" id="237684"/>
    <lineage>
        <taxon>Bacteria</taxon>
        <taxon>Bacillati</taxon>
        <taxon>Bacillota</taxon>
        <taxon>Bacilli</taxon>
        <taxon>Bacillales</taxon>
        <taxon>Bacillaceae</taxon>
        <taxon>Salinibacillus</taxon>
    </lineage>
</organism>